<dbReference type="FunFam" id="2.60.120.260:FF:000038">
    <property type="entry name" value="BTB/POZ domain-containing protein 9"/>
    <property type="match status" value="1"/>
</dbReference>
<dbReference type="InterPro" id="IPR011705">
    <property type="entry name" value="BACK"/>
</dbReference>
<evidence type="ECO:0000256" key="1">
    <source>
        <dbReference type="ARBA" id="ARBA00020216"/>
    </source>
</evidence>
<dbReference type="GO" id="GO:0005737">
    <property type="term" value="C:cytoplasm"/>
    <property type="evidence" value="ECO:0007669"/>
    <property type="project" value="TreeGrafter"/>
</dbReference>
<dbReference type="EMBL" id="JBAMIC010000008">
    <property type="protein sequence ID" value="KAK7103538.1"/>
    <property type="molecule type" value="Genomic_DNA"/>
</dbReference>
<dbReference type="InterPro" id="IPR052407">
    <property type="entry name" value="BTB_POZ_domain_cont_9"/>
</dbReference>
<dbReference type="FunFam" id="2.60.120.260:FF:000051">
    <property type="entry name" value="BTB/POZ domain-containing protein 9"/>
    <property type="match status" value="1"/>
</dbReference>
<accession>A0AAN9BCL8</accession>
<dbReference type="GO" id="GO:0008344">
    <property type="term" value="P:adult locomotory behavior"/>
    <property type="evidence" value="ECO:0007669"/>
    <property type="project" value="TreeGrafter"/>
</dbReference>
<dbReference type="Gene3D" id="2.60.120.260">
    <property type="entry name" value="Galactose-binding domain-like"/>
    <property type="match status" value="2"/>
</dbReference>
<dbReference type="SMART" id="SM00875">
    <property type="entry name" value="BACK"/>
    <property type="match status" value="1"/>
</dbReference>
<feature type="compositionally biased region" description="Low complexity" evidence="2">
    <location>
        <begin position="658"/>
        <end position="668"/>
    </location>
</feature>
<dbReference type="CDD" id="cd14822">
    <property type="entry name" value="BACK_BTBD9"/>
    <property type="match status" value="1"/>
</dbReference>
<dbReference type="SUPFAM" id="SSF54695">
    <property type="entry name" value="POZ domain"/>
    <property type="match status" value="1"/>
</dbReference>
<dbReference type="InterPro" id="IPR008979">
    <property type="entry name" value="Galactose-bd-like_sf"/>
</dbReference>
<sequence>MCDHHHLRSPAPVGIVDHIVSLSENFGELVDSDEYADITLVVENTHFKGHKIILAARSEYFRALLYGGMKESLPGTTEINLPDTPALAFAALLKYMYTGRMNLTEIKEENLLDILGLAHRFVFVELETAISDYLKATLSLRNVCCIYDLANIYSLTSLCTVCKDFMDRHASDILTSDPFLSLSLMSVRDLILRDSFCAQEIDIFQAVCAWAEHNQGADPTHILEAVRLPLMTMNQLLNVVRDTGLVSSDSILDAIKLQTECRDMDLKYRGFLLPEDNVATTRHGAQVIRGEMKAALLDGDVQNYDLDRGFTRHPIDDNNGQGIAVKLGQPYIINTVKLLLWDRDMSRSYSYYIEVSMDDKDYDRIIDHTGYLCRSWQKLHFPARVVRYIRVVGSHNTVNRVFHLVSLECLFTNKPFQLDQGLVVPIENVATIKNSACVIEGVSRSRNALINGETRQYDWDSGYTCHQLGSGAIVVQLAQPYMISTMRLLLWDCDDRSYSYYVEVSTDQQKWHRVADKSHDACKSWQTLGFDSRPVTFIRIVGTHNTANEVFHCVHFECPADTSMASLMHSVSSSGIGSSLTSGPPNSPHLAPRPSVSGHSSGPQMPIPEAEADRDDFYNPLPHSPRSGTPMGGERGSGASGGGAGAEGQNHHHHRHSSVSSNASSNSNLMGQPSPRLLAMDVYARPESQQDVPEADRMDTH</sequence>
<dbReference type="Pfam" id="PF07707">
    <property type="entry name" value="BACK"/>
    <property type="match status" value="1"/>
</dbReference>
<dbReference type="InterPro" id="IPR011333">
    <property type="entry name" value="SKP1/BTB/POZ_sf"/>
</dbReference>
<dbReference type="FunFam" id="1.25.40.420:FF:000005">
    <property type="entry name" value="BTB/POZ domain-containing protein 9"/>
    <property type="match status" value="1"/>
</dbReference>
<dbReference type="PROSITE" id="PS50097">
    <property type="entry name" value="BTB"/>
    <property type="match status" value="1"/>
</dbReference>
<dbReference type="GO" id="GO:0048512">
    <property type="term" value="P:circadian behavior"/>
    <property type="evidence" value="ECO:0007669"/>
    <property type="project" value="TreeGrafter"/>
</dbReference>
<dbReference type="SUPFAM" id="SSF49785">
    <property type="entry name" value="Galactose-binding domain-like"/>
    <property type="match status" value="2"/>
</dbReference>
<dbReference type="PANTHER" id="PTHR46306:SF1">
    <property type="entry name" value="BTB_POZ DOMAIN-CONTAINING PROTEIN 9"/>
    <property type="match status" value="1"/>
</dbReference>
<reference evidence="4 5" key="1">
    <citation type="submission" date="2024-02" db="EMBL/GenBank/DDBJ databases">
        <title>Chromosome-scale genome assembly of the rough periwinkle Littorina saxatilis.</title>
        <authorList>
            <person name="De Jode A."/>
            <person name="Faria R."/>
            <person name="Formenti G."/>
            <person name="Sims Y."/>
            <person name="Smith T.P."/>
            <person name="Tracey A."/>
            <person name="Wood J.M.D."/>
            <person name="Zagrodzka Z.B."/>
            <person name="Johannesson K."/>
            <person name="Butlin R.K."/>
            <person name="Leder E.H."/>
        </authorList>
    </citation>
    <scope>NUCLEOTIDE SEQUENCE [LARGE SCALE GENOMIC DNA]</scope>
    <source>
        <strain evidence="4">Snail1</strain>
        <tissue evidence="4">Muscle</tissue>
    </source>
</reference>
<dbReference type="Gene3D" id="3.30.710.10">
    <property type="entry name" value="Potassium Channel Kv1.1, Chain A"/>
    <property type="match status" value="1"/>
</dbReference>
<dbReference type="CDD" id="cd18287">
    <property type="entry name" value="BTB_POZ_BTBD9"/>
    <property type="match status" value="1"/>
</dbReference>
<evidence type="ECO:0000313" key="5">
    <source>
        <dbReference type="Proteomes" id="UP001374579"/>
    </source>
</evidence>
<dbReference type="Pfam" id="PF00754">
    <property type="entry name" value="F5_F8_type_C"/>
    <property type="match status" value="2"/>
</dbReference>
<evidence type="ECO:0000256" key="2">
    <source>
        <dbReference type="SAM" id="MobiDB-lite"/>
    </source>
</evidence>
<gene>
    <name evidence="4" type="ORF">V1264_018415</name>
</gene>
<keyword evidence="5" id="KW-1185">Reference proteome</keyword>
<evidence type="ECO:0000259" key="3">
    <source>
        <dbReference type="PROSITE" id="PS50097"/>
    </source>
</evidence>
<dbReference type="SMART" id="SM00225">
    <property type="entry name" value="BTB"/>
    <property type="match status" value="1"/>
</dbReference>
<dbReference type="InterPro" id="IPR000421">
    <property type="entry name" value="FA58C"/>
</dbReference>
<evidence type="ECO:0000313" key="4">
    <source>
        <dbReference type="EMBL" id="KAK7103538.1"/>
    </source>
</evidence>
<dbReference type="Gene3D" id="1.25.40.420">
    <property type="match status" value="1"/>
</dbReference>
<dbReference type="Pfam" id="PF00651">
    <property type="entry name" value="BTB"/>
    <property type="match status" value="1"/>
</dbReference>
<dbReference type="GO" id="GO:0050804">
    <property type="term" value="P:modulation of chemical synaptic transmission"/>
    <property type="evidence" value="ECO:0007669"/>
    <property type="project" value="TreeGrafter"/>
</dbReference>
<dbReference type="Proteomes" id="UP001374579">
    <property type="component" value="Unassembled WGS sequence"/>
</dbReference>
<feature type="domain" description="BTB" evidence="3">
    <location>
        <begin position="36"/>
        <end position="105"/>
    </location>
</feature>
<protein>
    <recommendedName>
        <fullName evidence="1">BTB/POZ domain-containing protein 9</fullName>
    </recommendedName>
</protein>
<proteinExistence type="predicted"/>
<name>A0AAN9BCL8_9CAEN</name>
<feature type="compositionally biased region" description="Gly residues" evidence="2">
    <location>
        <begin position="630"/>
        <end position="646"/>
    </location>
</feature>
<organism evidence="4 5">
    <name type="scientific">Littorina saxatilis</name>
    <dbReference type="NCBI Taxonomy" id="31220"/>
    <lineage>
        <taxon>Eukaryota</taxon>
        <taxon>Metazoa</taxon>
        <taxon>Spiralia</taxon>
        <taxon>Lophotrochozoa</taxon>
        <taxon>Mollusca</taxon>
        <taxon>Gastropoda</taxon>
        <taxon>Caenogastropoda</taxon>
        <taxon>Littorinimorpha</taxon>
        <taxon>Littorinoidea</taxon>
        <taxon>Littorinidae</taxon>
        <taxon>Littorina</taxon>
    </lineage>
</organism>
<feature type="compositionally biased region" description="Low complexity" evidence="2">
    <location>
        <begin position="572"/>
        <end position="583"/>
    </location>
</feature>
<feature type="region of interest" description="Disordered" evidence="2">
    <location>
        <begin position="572"/>
        <end position="701"/>
    </location>
</feature>
<dbReference type="FunFam" id="3.30.710.10:FF:000042">
    <property type="entry name" value="BTB/POZ domain-containing protein 9"/>
    <property type="match status" value="1"/>
</dbReference>
<dbReference type="PANTHER" id="PTHR46306">
    <property type="entry name" value="BTB/POZ DOMAIN-CONTAINING PROTEIN 9"/>
    <property type="match status" value="1"/>
</dbReference>
<dbReference type="InterPro" id="IPR034091">
    <property type="entry name" value="BTBD9_BACK-like_dom"/>
</dbReference>
<comment type="caution">
    <text evidence="4">The sequence shown here is derived from an EMBL/GenBank/DDBJ whole genome shotgun (WGS) entry which is preliminary data.</text>
</comment>
<dbReference type="AlphaFoldDB" id="A0AAN9BCL8"/>
<dbReference type="InterPro" id="IPR000210">
    <property type="entry name" value="BTB/POZ_dom"/>
</dbReference>